<gene>
    <name evidence="2" type="ORF">BJ963_000879</name>
</gene>
<reference evidence="2 3" key="1">
    <citation type="submission" date="2020-07" db="EMBL/GenBank/DDBJ databases">
        <title>Sequencing the genomes of 1000 actinobacteria strains.</title>
        <authorList>
            <person name="Klenk H.-P."/>
        </authorList>
    </citation>
    <scope>NUCLEOTIDE SEQUENCE [LARGE SCALE GENOMIC DNA]</scope>
    <source>
        <strain evidence="2 3">DSM 23871</strain>
    </source>
</reference>
<dbReference type="Proteomes" id="UP000589620">
    <property type="component" value="Unassembled WGS sequence"/>
</dbReference>
<evidence type="ECO:0000259" key="1">
    <source>
        <dbReference type="Pfam" id="PF18478"/>
    </source>
</evidence>
<protein>
    <submittedName>
        <fullName evidence="2">Uncharacterized protein with PIN domain</fullName>
    </submittedName>
</protein>
<dbReference type="InterPro" id="IPR041375">
    <property type="entry name" value="VapC45_PIN-like"/>
</dbReference>
<feature type="domain" description="VapC45 PIN like" evidence="1">
    <location>
        <begin position="5"/>
        <end position="86"/>
    </location>
</feature>
<proteinExistence type="predicted"/>
<dbReference type="AlphaFoldDB" id="A0A852SY00"/>
<organism evidence="2 3">
    <name type="scientific">Leifsonia soli</name>
    <dbReference type="NCBI Taxonomy" id="582665"/>
    <lineage>
        <taxon>Bacteria</taxon>
        <taxon>Bacillati</taxon>
        <taxon>Actinomycetota</taxon>
        <taxon>Actinomycetes</taxon>
        <taxon>Micrococcales</taxon>
        <taxon>Microbacteriaceae</taxon>
        <taxon>Leifsonia</taxon>
    </lineage>
</organism>
<dbReference type="Pfam" id="PF18478">
    <property type="entry name" value="PIN_10"/>
    <property type="match status" value="1"/>
</dbReference>
<comment type="caution">
    <text evidence="2">The sequence shown here is derived from an EMBL/GenBank/DDBJ whole genome shotgun (WGS) entry which is preliminary data.</text>
</comment>
<dbReference type="EMBL" id="JACCBJ010000001">
    <property type="protein sequence ID" value="NYD73360.1"/>
    <property type="molecule type" value="Genomic_DNA"/>
</dbReference>
<evidence type="ECO:0000313" key="2">
    <source>
        <dbReference type="EMBL" id="NYD73360.1"/>
    </source>
</evidence>
<sequence>MAAGRFLLDRSLGQRKLVTQLRGSGWDVVSLAEHFGDERSQRMLDQEWISGGAEAGFILLTKDHMIASRPLEAMSIYLNDARVVAFARGDLTAEQMGSMCLQFAPQIHRLATVHPPFVFSLSMHGLRRKRLNWQPN</sequence>
<keyword evidence="3" id="KW-1185">Reference proteome</keyword>
<accession>A0A852SY00</accession>
<name>A0A852SY00_9MICO</name>
<evidence type="ECO:0000313" key="3">
    <source>
        <dbReference type="Proteomes" id="UP000589620"/>
    </source>
</evidence>
<dbReference type="RefSeq" id="WP_179454906.1">
    <property type="nucleotide sequence ID" value="NZ_BAAAPX010000001.1"/>
</dbReference>